<gene>
    <name evidence="9" type="ORF">SAMN05660350_03897</name>
</gene>
<evidence type="ECO:0000313" key="10">
    <source>
        <dbReference type="Proteomes" id="UP000184428"/>
    </source>
</evidence>
<accession>A0A1M7UTJ2</accession>
<dbReference type="SUPFAM" id="SSF88946">
    <property type="entry name" value="Sigma2 domain of RNA polymerase sigma factors"/>
    <property type="match status" value="1"/>
</dbReference>
<protein>
    <recommendedName>
        <fullName evidence="5">RNA polymerase sigma factor</fullName>
    </recommendedName>
</protein>
<dbReference type="SUPFAM" id="SSF88659">
    <property type="entry name" value="Sigma3 and sigma4 domains of RNA polymerase sigma factors"/>
    <property type="match status" value="2"/>
</dbReference>
<proteinExistence type="inferred from homology"/>
<dbReference type="InterPro" id="IPR000943">
    <property type="entry name" value="RNA_pol_sigma70"/>
</dbReference>
<evidence type="ECO:0000313" key="9">
    <source>
        <dbReference type="EMBL" id="SHN86260.1"/>
    </source>
</evidence>
<feature type="region of interest" description="Disordered" evidence="6">
    <location>
        <begin position="1"/>
        <end position="24"/>
    </location>
</feature>
<dbReference type="PANTHER" id="PTHR30385">
    <property type="entry name" value="SIGMA FACTOR F FLAGELLAR"/>
    <property type="match status" value="1"/>
</dbReference>
<dbReference type="GO" id="GO:0003899">
    <property type="term" value="F:DNA-directed RNA polymerase activity"/>
    <property type="evidence" value="ECO:0007669"/>
    <property type="project" value="InterPro"/>
</dbReference>
<evidence type="ECO:0000259" key="8">
    <source>
        <dbReference type="PROSITE" id="PS00716"/>
    </source>
</evidence>
<dbReference type="NCBIfam" id="TIGR02937">
    <property type="entry name" value="sigma70-ECF"/>
    <property type="match status" value="1"/>
</dbReference>
<evidence type="ECO:0000256" key="3">
    <source>
        <dbReference type="ARBA" id="ARBA00023125"/>
    </source>
</evidence>
<dbReference type="PROSITE" id="PS00715">
    <property type="entry name" value="SIGMA70_1"/>
    <property type="match status" value="1"/>
</dbReference>
<dbReference type="InterPro" id="IPR012845">
    <property type="entry name" value="RNA_pol_sigma_FliA_WhiG"/>
</dbReference>
<feature type="domain" description="RNA polymerase sigma-70" evidence="8">
    <location>
        <begin position="266"/>
        <end position="292"/>
    </location>
</feature>
<evidence type="ECO:0000256" key="4">
    <source>
        <dbReference type="ARBA" id="ARBA00023163"/>
    </source>
</evidence>
<dbReference type="GO" id="GO:0003677">
    <property type="term" value="F:DNA binding"/>
    <property type="evidence" value="ECO:0007669"/>
    <property type="project" value="UniProtKB-KW"/>
</dbReference>
<evidence type="ECO:0000256" key="1">
    <source>
        <dbReference type="ARBA" id="ARBA00023015"/>
    </source>
</evidence>
<dbReference type="AlphaFoldDB" id="A0A1M7UTJ2"/>
<dbReference type="GO" id="GO:0016987">
    <property type="term" value="F:sigma factor activity"/>
    <property type="evidence" value="ECO:0007669"/>
    <property type="project" value="UniProtKB-KW"/>
</dbReference>
<evidence type="ECO:0000256" key="6">
    <source>
        <dbReference type="SAM" id="MobiDB-lite"/>
    </source>
</evidence>
<dbReference type="NCBIfam" id="NF005413">
    <property type="entry name" value="PRK06986.1"/>
    <property type="match status" value="1"/>
</dbReference>
<dbReference type="Pfam" id="PF04545">
    <property type="entry name" value="Sigma70_r4"/>
    <property type="match status" value="1"/>
</dbReference>
<dbReference type="InterPro" id="IPR013325">
    <property type="entry name" value="RNA_pol_sigma_r2"/>
</dbReference>
<dbReference type="GO" id="GO:0006352">
    <property type="term" value="P:DNA-templated transcription initiation"/>
    <property type="evidence" value="ECO:0007669"/>
    <property type="project" value="InterPro"/>
</dbReference>
<dbReference type="PANTHER" id="PTHR30385:SF7">
    <property type="entry name" value="RNA POLYMERASE SIGMA FACTOR FLIA"/>
    <property type="match status" value="1"/>
</dbReference>
<name>A0A1M7UTJ2_9ACTN</name>
<dbReference type="Pfam" id="PF04539">
    <property type="entry name" value="Sigma70_r3"/>
    <property type="match status" value="1"/>
</dbReference>
<keyword evidence="3 5" id="KW-0238">DNA-binding</keyword>
<dbReference type="InterPro" id="IPR007624">
    <property type="entry name" value="RNA_pol_sigma70_r3"/>
</dbReference>
<dbReference type="InterPro" id="IPR013324">
    <property type="entry name" value="RNA_pol_sigma_r3/r4-like"/>
</dbReference>
<dbReference type="Pfam" id="PF04542">
    <property type="entry name" value="Sigma70_r2"/>
    <property type="match status" value="1"/>
</dbReference>
<dbReference type="InterPro" id="IPR007627">
    <property type="entry name" value="RNA_pol_sigma70_r2"/>
</dbReference>
<keyword evidence="4 5" id="KW-0804">Transcription</keyword>
<keyword evidence="1 5" id="KW-0805">Transcription regulation</keyword>
<feature type="domain" description="RNA polymerase sigma-70" evidence="7">
    <location>
        <begin position="100"/>
        <end position="113"/>
    </location>
</feature>
<dbReference type="PROSITE" id="PS00716">
    <property type="entry name" value="SIGMA70_2"/>
    <property type="match status" value="1"/>
</dbReference>
<dbReference type="EMBL" id="FRDM01000029">
    <property type="protein sequence ID" value="SHN86260.1"/>
    <property type="molecule type" value="Genomic_DNA"/>
</dbReference>
<evidence type="ECO:0000259" key="7">
    <source>
        <dbReference type="PROSITE" id="PS00715"/>
    </source>
</evidence>
<dbReference type="NCBIfam" id="NF004935">
    <property type="entry name" value="PRK06288.1"/>
    <property type="match status" value="1"/>
</dbReference>
<dbReference type="Gene3D" id="1.20.140.160">
    <property type="match status" value="1"/>
</dbReference>
<sequence length="300" mass="33013">MDETVALGAVGSRTTTVPTPRCSARGLQQSGAQTVTEAAIDRLDETPDDADAALAELWATYVSGRAPELRDRLILHYAPLVKFVAGRVGSGLPAHVEQADLVSYGTFGLIDAITRYQPSREVKFESYAMARIRGAIIDELRSTDWIPRSVRMRARQFERTVAALESRLQRSPTEEEVAAEMDMDVEDVRKFLGQLSLVNVVALDELLSDDEGGAPRLVDTLQDTSALDPQAMAEHSEARQLLARAVEQLPEREKVVVSLYYFEGLTLADIGRVLGVTESRICQLHTKAVLHLRTKLADIA</sequence>
<keyword evidence="2 5" id="KW-0731">Sigma factor</keyword>
<dbReference type="Proteomes" id="UP000184428">
    <property type="component" value="Unassembled WGS sequence"/>
</dbReference>
<dbReference type="CDD" id="cd06171">
    <property type="entry name" value="Sigma70_r4"/>
    <property type="match status" value="1"/>
</dbReference>
<dbReference type="InterPro" id="IPR014284">
    <property type="entry name" value="RNA_pol_sigma-70_dom"/>
</dbReference>
<reference evidence="9 10" key="1">
    <citation type="submission" date="2016-12" db="EMBL/GenBank/DDBJ databases">
        <authorList>
            <person name="Song W.-J."/>
            <person name="Kurnit D.M."/>
        </authorList>
    </citation>
    <scope>NUCLEOTIDE SEQUENCE [LARGE SCALE GENOMIC DNA]</scope>
    <source>
        <strain evidence="9 10">DSM 43162</strain>
    </source>
</reference>
<comment type="similarity">
    <text evidence="5">Belongs to the sigma-70 factor family.</text>
</comment>
<organism evidence="9 10">
    <name type="scientific">Geodermatophilus obscurus</name>
    <dbReference type="NCBI Taxonomy" id="1861"/>
    <lineage>
        <taxon>Bacteria</taxon>
        <taxon>Bacillati</taxon>
        <taxon>Actinomycetota</taxon>
        <taxon>Actinomycetes</taxon>
        <taxon>Geodermatophilales</taxon>
        <taxon>Geodermatophilaceae</taxon>
        <taxon>Geodermatophilus</taxon>
    </lineage>
</organism>
<dbReference type="PRINTS" id="PR00046">
    <property type="entry name" value="SIGMA70FCT"/>
</dbReference>
<dbReference type="NCBIfam" id="TIGR02479">
    <property type="entry name" value="FliA_WhiG"/>
    <property type="match status" value="1"/>
</dbReference>
<comment type="function">
    <text evidence="5">Sigma factors are initiation factors that promote the attachment of RNA polymerase to specific initiation sites and are then released.</text>
</comment>
<dbReference type="Gene3D" id="1.10.1740.10">
    <property type="match status" value="1"/>
</dbReference>
<dbReference type="InterPro" id="IPR007630">
    <property type="entry name" value="RNA_pol_sigma70_r4"/>
</dbReference>
<evidence type="ECO:0000256" key="2">
    <source>
        <dbReference type="ARBA" id="ARBA00023082"/>
    </source>
</evidence>
<evidence type="ECO:0000256" key="5">
    <source>
        <dbReference type="RuleBase" id="RU362124"/>
    </source>
</evidence>